<keyword evidence="1" id="KW-0472">Membrane</keyword>
<dbReference type="Proteomes" id="UP000252797">
    <property type="component" value="Unassembled WGS sequence"/>
</dbReference>
<accession>A0A2A7SLW1</accession>
<feature type="transmembrane region" description="Helical" evidence="1">
    <location>
        <begin position="51"/>
        <end position="70"/>
    </location>
</feature>
<evidence type="ECO:0000313" key="3">
    <source>
        <dbReference type="EMBL" id="RCA10330.1"/>
    </source>
</evidence>
<dbReference type="EMBL" id="PDEB01000004">
    <property type="protein sequence ID" value="PEH44439.1"/>
    <property type="molecule type" value="Genomic_DNA"/>
</dbReference>
<gene>
    <name evidence="2" type="ORF">CRM96_05220</name>
    <name evidence="3" type="ORF">EA71_01080</name>
    <name evidence="4" type="ORF">NCTC8129_02149</name>
</gene>
<feature type="transmembrane region" description="Helical" evidence="1">
    <location>
        <begin position="12"/>
        <end position="31"/>
    </location>
</feature>
<dbReference type="Proteomes" id="UP000254070">
    <property type="component" value="Unassembled WGS sequence"/>
</dbReference>
<keyword evidence="1" id="KW-0812">Transmembrane</keyword>
<dbReference type="EMBL" id="UGIF01000002">
    <property type="protein sequence ID" value="STP29918.1"/>
    <property type="molecule type" value="Genomic_DNA"/>
</dbReference>
<dbReference type="Proteomes" id="UP000220669">
    <property type="component" value="Unassembled WGS sequence"/>
</dbReference>
<feature type="transmembrane region" description="Helical" evidence="1">
    <location>
        <begin position="77"/>
        <end position="96"/>
    </location>
</feature>
<evidence type="ECO:0000313" key="6">
    <source>
        <dbReference type="Proteomes" id="UP000252797"/>
    </source>
</evidence>
<dbReference type="AlphaFoldDB" id="A0A2A7SLW1"/>
<reference evidence="4 7" key="3">
    <citation type="submission" date="2018-06" db="EMBL/GenBank/DDBJ databases">
        <authorList>
            <consortium name="Pathogen Informatics"/>
            <person name="Doyle S."/>
        </authorList>
    </citation>
    <scope>NUCLEOTIDE SEQUENCE [LARGE SCALE GENOMIC DNA]</scope>
    <source>
        <strain evidence="4 7">NCTC8129</strain>
    </source>
</reference>
<sequence length="133" mass="14806">MVIEMKTINRIISITHIASIVACVYLGVYSIQQPIETNDLLFQISLTDGLILSIFLFATIFIGNIFGSIASFLNFSIYPLLSLGLGVTGICALLLFSKSFNLFLILFGIISLFQIVVSIWLLFRYVTLMKIGE</sequence>
<reference evidence="2 5" key="2">
    <citation type="submission" date="2017-09" db="EMBL/GenBank/DDBJ databases">
        <title>FDA dAtabase for Regulatory Grade micrObial Sequences (FDA-ARGOS): Supporting development and validation of Infectious Disease Dx tests.</title>
        <authorList>
            <person name="Minogue T."/>
            <person name="Wolcott M."/>
            <person name="Wasieloski L."/>
            <person name="Aguilar W."/>
            <person name="Moore D."/>
            <person name="Tallon L.J."/>
            <person name="Sadzewicz L."/>
            <person name="Ott S."/>
            <person name="Zhao X."/>
            <person name="Nagaraj S."/>
            <person name="Vavikolanu K."/>
            <person name="Aluvathingal J."/>
            <person name="Nadendla S."/>
            <person name="Sichtig H."/>
        </authorList>
    </citation>
    <scope>NUCLEOTIDE SEQUENCE [LARGE SCALE GENOMIC DNA]</scope>
    <source>
        <strain evidence="2 5">FDAARGOS_396</strain>
    </source>
</reference>
<dbReference type="STRING" id="53345.LIU_06655"/>
<proteinExistence type="predicted"/>
<evidence type="ECO:0000313" key="5">
    <source>
        <dbReference type="Proteomes" id="UP000220669"/>
    </source>
</evidence>
<evidence type="ECO:0000313" key="7">
    <source>
        <dbReference type="Proteomes" id="UP000254070"/>
    </source>
</evidence>
<keyword evidence="1" id="KW-1133">Transmembrane helix</keyword>
<reference evidence="3 6" key="1">
    <citation type="submission" date="2015-06" db="EMBL/GenBank/DDBJ databases">
        <title>The Genome Sequence of Enterococcus durans 4EA1.</title>
        <authorList>
            <consortium name="The Broad Institute Genomics Platform"/>
            <consortium name="The Broad Institute Genome Sequencing Center for Infectious Disease"/>
            <person name="Earl A.M."/>
            <person name="Van Tyne D."/>
            <person name="Lebreton F."/>
            <person name="Saavedra J.T."/>
            <person name="Gilmore M.S."/>
            <person name="Manson Mcguire A."/>
            <person name="Clock S."/>
            <person name="Crupain M."/>
            <person name="Rangan U."/>
            <person name="Young S."/>
            <person name="Abouelleil A."/>
            <person name="Cao P."/>
            <person name="Chapman S.B."/>
            <person name="Griggs A."/>
            <person name="Priest M."/>
            <person name="Shea T."/>
            <person name="Wortman J."/>
            <person name="Nusbaum C."/>
            <person name="Birren B."/>
        </authorList>
    </citation>
    <scope>NUCLEOTIDE SEQUENCE [LARGE SCALE GENOMIC DNA]</scope>
    <source>
        <strain evidence="3 6">4EA1</strain>
    </source>
</reference>
<name>A0A2A7SLW1_9ENTE</name>
<dbReference type="PROSITE" id="PS51257">
    <property type="entry name" value="PROKAR_LIPOPROTEIN"/>
    <property type="match status" value="1"/>
</dbReference>
<protein>
    <submittedName>
        <fullName evidence="3">Uncharacterized protein</fullName>
    </submittedName>
</protein>
<organism evidence="3 6">
    <name type="scientific">Enterococcus durans</name>
    <dbReference type="NCBI Taxonomy" id="53345"/>
    <lineage>
        <taxon>Bacteria</taxon>
        <taxon>Bacillati</taxon>
        <taxon>Bacillota</taxon>
        <taxon>Bacilli</taxon>
        <taxon>Lactobacillales</taxon>
        <taxon>Enterococcaceae</taxon>
        <taxon>Enterococcus</taxon>
    </lineage>
</organism>
<evidence type="ECO:0000256" key="1">
    <source>
        <dbReference type="SAM" id="Phobius"/>
    </source>
</evidence>
<feature type="transmembrane region" description="Helical" evidence="1">
    <location>
        <begin position="102"/>
        <end position="123"/>
    </location>
</feature>
<evidence type="ECO:0000313" key="4">
    <source>
        <dbReference type="EMBL" id="STP29918.1"/>
    </source>
</evidence>
<dbReference type="EMBL" id="LEPB01000004">
    <property type="protein sequence ID" value="RCA10330.1"/>
    <property type="molecule type" value="Genomic_DNA"/>
</dbReference>
<evidence type="ECO:0000313" key="2">
    <source>
        <dbReference type="EMBL" id="PEH44439.1"/>
    </source>
</evidence>